<accession>W4L741</accession>
<evidence type="ECO:0000313" key="2">
    <source>
        <dbReference type="Proteomes" id="UP000019141"/>
    </source>
</evidence>
<gene>
    <name evidence="1" type="ORF">ETSY1_37920</name>
</gene>
<sequence>MAVSFAEDADKSAAPHRLLKRYRDGLELDVNFYKD</sequence>
<reference evidence="1 2" key="1">
    <citation type="journal article" date="2014" name="Nature">
        <title>An environmental bacterial taxon with a large and distinct metabolic repertoire.</title>
        <authorList>
            <person name="Wilson M.C."/>
            <person name="Mori T."/>
            <person name="Ruckert C."/>
            <person name="Uria A.R."/>
            <person name="Helf M.J."/>
            <person name="Takada K."/>
            <person name="Gernert C."/>
            <person name="Steffens U.A."/>
            <person name="Heycke N."/>
            <person name="Schmitt S."/>
            <person name="Rinke C."/>
            <person name="Helfrich E.J."/>
            <person name="Brachmann A.O."/>
            <person name="Gurgui C."/>
            <person name="Wakimoto T."/>
            <person name="Kracht M."/>
            <person name="Crusemann M."/>
            <person name="Hentschel U."/>
            <person name="Abe I."/>
            <person name="Matsunaga S."/>
            <person name="Kalinowski J."/>
            <person name="Takeyama H."/>
            <person name="Piel J."/>
        </authorList>
    </citation>
    <scope>NUCLEOTIDE SEQUENCE [LARGE SCALE GENOMIC DNA]</scope>
    <source>
        <strain evidence="2">TSY1</strain>
    </source>
</reference>
<dbReference type="AlphaFoldDB" id="W4L741"/>
<comment type="caution">
    <text evidence="1">The sequence shown here is derived from an EMBL/GenBank/DDBJ whole genome shotgun (WGS) entry which is preliminary data.</text>
</comment>
<dbReference type="EMBL" id="AZHW01001181">
    <property type="protein sequence ID" value="ETW93729.1"/>
    <property type="molecule type" value="Genomic_DNA"/>
</dbReference>
<dbReference type="Proteomes" id="UP000019141">
    <property type="component" value="Unassembled WGS sequence"/>
</dbReference>
<dbReference type="HOGENOM" id="CLU_3363956_0_0_7"/>
<keyword evidence="2" id="KW-1185">Reference proteome</keyword>
<name>W4L741_ENTF1</name>
<evidence type="ECO:0000313" key="1">
    <source>
        <dbReference type="EMBL" id="ETW93729.1"/>
    </source>
</evidence>
<protein>
    <submittedName>
        <fullName evidence="1">Uncharacterized protein</fullName>
    </submittedName>
</protein>
<proteinExistence type="predicted"/>
<organism evidence="1 2">
    <name type="scientific">Entotheonella factor</name>
    <dbReference type="NCBI Taxonomy" id="1429438"/>
    <lineage>
        <taxon>Bacteria</taxon>
        <taxon>Pseudomonadati</taxon>
        <taxon>Nitrospinota/Tectimicrobiota group</taxon>
        <taxon>Candidatus Tectimicrobiota</taxon>
        <taxon>Candidatus Entotheonellia</taxon>
        <taxon>Candidatus Entotheonellales</taxon>
        <taxon>Candidatus Entotheonellaceae</taxon>
        <taxon>Candidatus Entotheonella</taxon>
    </lineage>
</organism>